<gene>
    <name evidence="1" type="ORF">DWU99_05570</name>
</gene>
<proteinExistence type="predicted"/>
<organism evidence="1 2">
    <name type="scientific">Dyella psychrodurans</name>
    <dbReference type="NCBI Taxonomy" id="1927960"/>
    <lineage>
        <taxon>Bacteria</taxon>
        <taxon>Pseudomonadati</taxon>
        <taxon>Pseudomonadota</taxon>
        <taxon>Gammaproteobacteria</taxon>
        <taxon>Lysobacterales</taxon>
        <taxon>Rhodanobacteraceae</taxon>
        <taxon>Dyella</taxon>
    </lineage>
</organism>
<protein>
    <submittedName>
        <fullName evidence="1">Uncharacterized protein</fullName>
    </submittedName>
</protein>
<reference evidence="1 2" key="1">
    <citation type="submission" date="2018-07" db="EMBL/GenBank/DDBJ databases">
        <title>Dyella monticola sp. nov. and Dyella psychrodurans sp. nov. isolated from monsoon evergreen broad-leaved forest soil of Dinghu Mountain, China.</title>
        <authorList>
            <person name="Gao Z."/>
            <person name="Qiu L."/>
        </authorList>
    </citation>
    <scope>NUCLEOTIDE SEQUENCE [LARGE SCALE GENOMIC DNA]</scope>
    <source>
        <strain evidence="1 2">4MSK11</strain>
    </source>
</reference>
<evidence type="ECO:0000313" key="2">
    <source>
        <dbReference type="Proteomes" id="UP000255334"/>
    </source>
</evidence>
<dbReference type="EMBL" id="QRBF01000001">
    <property type="protein sequence ID" value="RDS86699.1"/>
    <property type="molecule type" value="Genomic_DNA"/>
</dbReference>
<dbReference type="PROSITE" id="PS51257">
    <property type="entry name" value="PROKAR_LIPOPROTEIN"/>
    <property type="match status" value="1"/>
</dbReference>
<keyword evidence="2" id="KW-1185">Reference proteome</keyword>
<name>A0A370XEA7_9GAMM</name>
<comment type="caution">
    <text evidence="1">The sequence shown here is derived from an EMBL/GenBank/DDBJ whole genome shotgun (WGS) entry which is preliminary data.</text>
</comment>
<evidence type="ECO:0000313" key="1">
    <source>
        <dbReference type="EMBL" id="RDS86699.1"/>
    </source>
</evidence>
<dbReference type="OrthoDB" id="5955826at2"/>
<dbReference type="AlphaFoldDB" id="A0A370XEA7"/>
<dbReference type="RefSeq" id="WP_115476968.1">
    <property type="nucleotide sequence ID" value="NZ_QRBF01000001.1"/>
</dbReference>
<dbReference type="Proteomes" id="UP000255334">
    <property type="component" value="Unassembled WGS sequence"/>
</dbReference>
<sequence length="193" mass="21020">MKASLKARPARGVRASFVAMILIPLALFLAGCSGTMQTRSVTQDDTYYHWKPQMETLPIEVHGGIQQLGSDDMAKLIPYGTTPRQYAATTDGQGKLATRPRIVLYVGTDQNPARETYCDAFPVVQPATTGDAAVHMVAALCDGPRLVDLTARDVQSVSIQNQGMVSIMKSMKRRLLFGLNMNEEVEPAEYGNG</sequence>
<accession>A0A370XEA7</accession>